<comment type="caution">
    <text evidence="2">The sequence shown here is derived from an EMBL/GenBank/DDBJ whole genome shotgun (WGS) entry which is preliminary data.</text>
</comment>
<dbReference type="Proteomes" id="UP000291144">
    <property type="component" value="Unassembled WGS sequence"/>
</dbReference>
<dbReference type="Pfam" id="PF01636">
    <property type="entry name" value="APH"/>
    <property type="match status" value="1"/>
</dbReference>
<organism evidence="2 3">
    <name type="scientific">Kribbella pittospori</name>
    <dbReference type="NCBI Taxonomy" id="722689"/>
    <lineage>
        <taxon>Bacteria</taxon>
        <taxon>Bacillati</taxon>
        <taxon>Actinomycetota</taxon>
        <taxon>Actinomycetes</taxon>
        <taxon>Propionibacteriales</taxon>
        <taxon>Kribbellaceae</taxon>
        <taxon>Kribbella</taxon>
    </lineage>
</organism>
<evidence type="ECO:0000313" key="3">
    <source>
        <dbReference type="Proteomes" id="UP000291144"/>
    </source>
</evidence>
<evidence type="ECO:0000313" key="2">
    <source>
        <dbReference type="EMBL" id="TCC48037.1"/>
    </source>
</evidence>
<name>A0A4R0JNP5_9ACTN</name>
<dbReference type="SUPFAM" id="SSF56112">
    <property type="entry name" value="Protein kinase-like (PK-like)"/>
    <property type="match status" value="1"/>
</dbReference>
<dbReference type="AlphaFoldDB" id="A0A4R0JNP5"/>
<protein>
    <submittedName>
        <fullName evidence="2">Aminoglycoside phosphotransferase family protein</fullName>
    </submittedName>
</protein>
<feature type="domain" description="Aminoglycoside phosphotransferase" evidence="1">
    <location>
        <begin position="102"/>
        <end position="282"/>
    </location>
</feature>
<dbReference type="GO" id="GO:0016740">
    <property type="term" value="F:transferase activity"/>
    <property type="evidence" value="ECO:0007669"/>
    <property type="project" value="UniProtKB-KW"/>
</dbReference>
<dbReference type="InterPro" id="IPR002575">
    <property type="entry name" value="Aminoglycoside_PTrfase"/>
</dbReference>
<sequence length="366" mass="40869">MERIHGLNQFPETVWAANMGHELAGLVPRTPRQCGNSCKRPTDRKATNPPSQWADVLIPVSASARCSTRAEGAPVTKQCTFGSTMYDGDQILKPLSITRSSTDRRSMLKVYRGIEPRERQRREVDALTRVGRWGIAVPEVLAAGRRLDEYWSIFRVVPGDARITRTDVDVRAYLCDVRALAARLAAASNQLAPGAGWEPSLSDPPDHRQYLLDQLSPRCRRYDWWTELIGELRVVDSEPAVYLHGDLKAEHFLLAEHETYVVDWEACGRGPAACDFADVVFHVIRDLLYDGTSIEEPVIHLLAELGAPGAVLAWRLVRWLDRRRPHDMSMLSSGVLCELAHEGNTFAACRRSAQTVADLQAAGVPR</sequence>
<keyword evidence="3" id="KW-1185">Reference proteome</keyword>
<accession>A0A4R0JNP5</accession>
<evidence type="ECO:0000259" key="1">
    <source>
        <dbReference type="Pfam" id="PF01636"/>
    </source>
</evidence>
<dbReference type="EMBL" id="SJKB01000029">
    <property type="protein sequence ID" value="TCC48037.1"/>
    <property type="molecule type" value="Genomic_DNA"/>
</dbReference>
<dbReference type="Gene3D" id="3.90.1200.10">
    <property type="match status" value="1"/>
</dbReference>
<gene>
    <name evidence="2" type="ORF">E0H73_42910</name>
</gene>
<dbReference type="InterPro" id="IPR011009">
    <property type="entry name" value="Kinase-like_dom_sf"/>
</dbReference>
<reference evidence="2 3" key="1">
    <citation type="submission" date="2019-02" db="EMBL/GenBank/DDBJ databases">
        <title>Kribbella capetownensis sp. nov. and Kribbella speibonae sp. nov., isolated from soil.</title>
        <authorList>
            <person name="Curtis S.M."/>
            <person name="Norton I."/>
            <person name="Everest G.J."/>
            <person name="Meyers P.R."/>
        </authorList>
    </citation>
    <scope>NUCLEOTIDE SEQUENCE [LARGE SCALE GENOMIC DNA]</scope>
    <source>
        <strain evidence="2 3">NRRL B-24813</strain>
    </source>
</reference>
<proteinExistence type="predicted"/>
<dbReference type="OrthoDB" id="3812485at2"/>
<keyword evidence="2" id="KW-0808">Transferase</keyword>